<dbReference type="Gene3D" id="4.10.60.10">
    <property type="entry name" value="Zinc finger, CCHC-type"/>
    <property type="match status" value="1"/>
</dbReference>
<dbReference type="EMBL" id="CALNXI010000964">
    <property type="protein sequence ID" value="CAH3149122.1"/>
    <property type="molecule type" value="Genomic_DNA"/>
</dbReference>
<dbReference type="InterPro" id="IPR011604">
    <property type="entry name" value="PDDEXK-like_dom_sf"/>
</dbReference>
<dbReference type="InterPro" id="IPR011335">
    <property type="entry name" value="Restrct_endonuc-II-like"/>
</dbReference>
<evidence type="ECO:0000256" key="1">
    <source>
        <dbReference type="PROSITE-ProRule" id="PRU00047"/>
    </source>
</evidence>
<organism evidence="3 4">
    <name type="scientific">Porites evermanni</name>
    <dbReference type="NCBI Taxonomy" id="104178"/>
    <lineage>
        <taxon>Eukaryota</taxon>
        <taxon>Metazoa</taxon>
        <taxon>Cnidaria</taxon>
        <taxon>Anthozoa</taxon>
        <taxon>Hexacorallia</taxon>
        <taxon>Scleractinia</taxon>
        <taxon>Fungiina</taxon>
        <taxon>Poritidae</taxon>
        <taxon>Porites</taxon>
    </lineage>
</organism>
<dbReference type="Pfam" id="PF09588">
    <property type="entry name" value="YqaJ"/>
    <property type="match status" value="1"/>
</dbReference>
<keyword evidence="1" id="KW-0863">Zinc-finger</keyword>
<dbReference type="InterPro" id="IPR001878">
    <property type="entry name" value="Znf_CCHC"/>
</dbReference>
<dbReference type="SUPFAM" id="SSF52980">
    <property type="entry name" value="Restriction endonuclease-like"/>
    <property type="match status" value="1"/>
</dbReference>
<keyword evidence="4" id="KW-1185">Reference proteome</keyword>
<keyword evidence="1" id="KW-0862">Zinc</keyword>
<protein>
    <recommendedName>
        <fullName evidence="2">CCHC-type domain-containing protein</fullName>
    </recommendedName>
</protein>
<gene>
    <name evidence="3" type="ORF">PEVE_00044812</name>
</gene>
<sequence>MKVKLAREVLSEPTAKAMEDPCFPYTKDETSFTRKYIRMCDRLFRIMNSVSLHPNYMQELLSVLLFFKRWHDETEEKVKSCSSKDEKKAVRKQFIPVKTYNDLLVLIRGTIALIGFVKINFPHINIVPKSLCQDDVENYFSLVRGREVSPTVQRYMEIRQTLDIDFGITQELGLLDGSSSSYEGPAVSSQPLHLMKNQNRKGKTVERANTVCTIKQMISQNQANCEEILVGEKCPALPSYSEDQKKKLECQCLEILTIIEQSLPTTVINSTHLVLDSLSDSVNRSYVMNFNMLLDQKLKSEYSNLKSFHKDTYNTAWTQLLLDKHLYCWWSSLCNLICGGSNNTEEAMELYLRKFVKRRCVYHLMKEDLSPLSGHTAAIRTKLTRTAMKNESPKEAAPTDLCRRCNMLGHWAKNCTNPPEPEWLAKQECYKCGIKGHLAAQCSNTRARNTSNKCATDTKGINLPALVSLLKTHDLKKNSKYQHLKDELPADVTDIHPYLKQRSEAWKEARKNKLNASKAGVITGHFGLTQAQDYWNSAVQGESIDDNQGFINKLAMEWGTVCEDCARVTYLQFLNDSCSDYTVYET</sequence>
<evidence type="ECO:0000313" key="3">
    <source>
        <dbReference type="EMBL" id="CAH3149122.1"/>
    </source>
</evidence>
<dbReference type="InterPro" id="IPR019080">
    <property type="entry name" value="YqaJ_viral_recombinase"/>
</dbReference>
<evidence type="ECO:0000313" key="4">
    <source>
        <dbReference type="Proteomes" id="UP001159427"/>
    </source>
</evidence>
<keyword evidence="1" id="KW-0479">Metal-binding</keyword>
<comment type="caution">
    <text evidence="3">The sequence shown here is derived from an EMBL/GenBank/DDBJ whole genome shotgun (WGS) entry which is preliminary data.</text>
</comment>
<proteinExistence type="predicted"/>
<evidence type="ECO:0000259" key="2">
    <source>
        <dbReference type="PROSITE" id="PS50158"/>
    </source>
</evidence>
<dbReference type="PROSITE" id="PS50158">
    <property type="entry name" value="ZF_CCHC"/>
    <property type="match status" value="1"/>
</dbReference>
<dbReference type="Proteomes" id="UP001159427">
    <property type="component" value="Unassembled WGS sequence"/>
</dbReference>
<reference evidence="3 4" key="1">
    <citation type="submission" date="2022-05" db="EMBL/GenBank/DDBJ databases">
        <authorList>
            <consortium name="Genoscope - CEA"/>
            <person name="William W."/>
        </authorList>
    </citation>
    <scope>NUCLEOTIDE SEQUENCE [LARGE SCALE GENOMIC DNA]</scope>
</reference>
<dbReference type="Pfam" id="PF00098">
    <property type="entry name" value="zf-CCHC"/>
    <property type="match status" value="2"/>
</dbReference>
<feature type="domain" description="CCHC-type" evidence="2">
    <location>
        <begin position="429"/>
        <end position="444"/>
    </location>
</feature>
<name>A0ABN8PRS9_9CNID</name>
<dbReference type="SUPFAM" id="SSF57756">
    <property type="entry name" value="Retrovirus zinc finger-like domains"/>
    <property type="match status" value="1"/>
</dbReference>
<feature type="non-terminal residue" evidence="3">
    <location>
        <position position="586"/>
    </location>
</feature>
<accession>A0ABN8PRS9</accession>
<dbReference type="Gene3D" id="3.90.320.10">
    <property type="match status" value="1"/>
</dbReference>
<dbReference type="InterPro" id="IPR036875">
    <property type="entry name" value="Znf_CCHC_sf"/>
</dbReference>
<dbReference type="SMART" id="SM00343">
    <property type="entry name" value="ZnF_C2HC"/>
    <property type="match status" value="2"/>
</dbReference>